<name>A0A2X4W7G0_SALER</name>
<evidence type="ECO:0000256" key="1">
    <source>
        <dbReference type="ARBA" id="ARBA00023002"/>
    </source>
</evidence>
<dbReference type="Proteomes" id="UP000248731">
    <property type="component" value="Chromosome 1"/>
</dbReference>
<dbReference type="GO" id="GO:0006635">
    <property type="term" value="P:fatty acid beta-oxidation"/>
    <property type="evidence" value="ECO:0007669"/>
    <property type="project" value="TreeGrafter"/>
</dbReference>
<keyword evidence="1 3" id="KW-0560">Oxidoreductase</keyword>
<feature type="domain" description="3-hydroxyacyl-CoA dehydrogenase C-terminal" evidence="2">
    <location>
        <begin position="1"/>
        <end position="51"/>
    </location>
</feature>
<accession>A0A2X4W7G0</accession>
<evidence type="ECO:0000259" key="2">
    <source>
        <dbReference type="Pfam" id="PF00725"/>
    </source>
</evidence>
<proteinExistence type="predicted"/>
<dbReference type="SUPFAM" id="SSF48179">
    <property type="entry name" value="6-phosphogluconate dehydrogenase C-terminal domain-like"/>
    <property type="match status" value="2"/>
</dbReference>
<evidence type="ECO:0000313" key="4">
    <source>
        <dbReference type="Proteomes" id="UP000248731"/>
    </source>
</evidence>
<gene>
    <name evidence="3" type="primary">fadJ_3</name>
    <name evidence="3" type="ORF">NCTC7307_01757</name>
</gene>
<dbReference type="InterPro" id="IPR050136">
    <property type="entry name" value="FA_oxidation_alpha_subunit"/>
</dbReference>
<dbReference type="PANTHER" id="PTHR43612:SF3">
    <property type="entry name" value="TRIFUNCTIONAL ENZYME SUBUNIT ALPHA, MITOCHONDRIAL"/>
    <property type="match status" value="1"/>
</dbReference>
<protein>
    <submittedName>
        <fullName evidence="3">Fatty acid oxidation complex alpha subunit</fullName>
        <ecNumber evidence="3">1.1.1.35</ecNumber>
    </submittedName>
</protein>
<dbReference type="EMBL" id="LS483466">
    <property type="protein sequence ID" value="SQI22585.1"/>
    <property type="molecule type" value="Genomic_DNA"/>
</dbReference>
<evidence type="ECO:0000313" key="3">
    <source>
        <dbReference type="EMBL" id="SQI22585.1"/>
    </source>
</evidence>
<dbReference type="InterPro" id="IPR008927">
    <property type="entry name" value="6-PGluconate_DH-like_C_sf"/>
</dbReference>
<dbReference type="Pfam" id="PF00725">
    <property type="entry name" value="3HCDH"/>
    <property type="match status" value="1"/>
</dbReference>
<dbReference type="EC" id="1.1.1.35" evidence="3"/>
<dbReference type="AlphaFoldDB" id="A0A2X4W7G0"/>
<sequence length="159" mass="17282">MDEVGIDTGTKIIPVLEAAYGERFSAPANVVASILNDGRKGRKNGRGFYLYGEKGRKSKKKVDNAIYKVISVQGQSRLSAHQVAERCVMLMLNEAARCFDEKVIRSARDGDIGAVFGIGFPPFLGGPFRYMDALGPGEVVATCSAWPHFTALVTRLVNN</sequence>
<dbReference type="PANTHER" id="PTHR43612">
    <property type="entry name" value="TRIFUNCTIONAL ENZYME SUBUNIT ALPHA"/>
    <property type="match status" value="1"/>
</dbReference>
<keyword evidence="4" id="KW-1185">Reference proteome</keyword>
<dbReference type="Gene3D" id="1.10.1040.50">
    <property type="match status" value="1"/>
</dbReference>
<organism evidence="3 4">
    <name type="scientific">Salmonella enterica subsp. arizonae</name>
    <dbReference type="NCBI Taxonomy" id="59203"/>
    <lineage>
        <taxon>Bacteria</taxon>
        <taxon>Pseudomonadati</taxon>
        <taxon>Pseudomonadota</taxon>
        <taxon>Gammaproteobacteria</taxon>
        <taxon>Enterobacterales</taxon>
        <taxon>Enterobacteriaceae</taxon>
        <taxon>Salmonella</taxon>
    </lineage>
</organism>
<dbReference type="GO" id="GO:0016509">
    <property type="term" value="F:long-chain (3S)-3-hydroxyacyl-CoA dehydrogenase (NAD+) activity"/>
    <property type="evidence" value="ECO:0007669"/>
    <property type="project" value="TreeGrafter"/>
</dbReference>
<dbReference type="GO" id="GO:0004300">
    <property type="term" value="F:enoyl-CoA hydratase activity"/>
    <property type="evidence" value="ECO:0007669"/>
    <property type="project" value="TreeGrafter"/>
</dbReference>
<dbReference type="InterPro" id="IPR006108">
    <property type="entry name" value="3HC_DH_C"/>
</dbReference>
<reference evidence="3 4" key="1">
    <citation type="submission" date="2018-06" db="EMBL/GenBank/DDBJ databases">
        <authorList>
            <consortium name="Pathogen Informatics"/>
            <person name="Doyle S."/>
        </authorList>
    </citation>
    <scope>NUCLEOTIDE SEQUENCE [LARGE SCALE GENOMIC DNA]</scope>
    <source>
        <strain evidence="3 4">NCTC7307</strain>
    </source>
</reference>